<proteinExistence type="predicted"/>
<dbReference type="AlphaFoldDB" id="A0A918FCK0"/>
<accession>A0A918FCK0</accession>
<dbReference type="SUPFAM" id="SSF50969">
    <property type="entry name" value="YVTN repeat-like/Quinoprotein amine dehydrogenase"/>
    <property type="match status" value="1"/>
</dbReference>
<gene>
    <name evidence="1" type="ORF">GCM10008957_46900</name>
</gene>
<dbReference type="InterPro" id="IPR011044">
    <property type="entry name" value="Quino_amine_DH_bsu"/>
</dbReference>
<sequence length="462" mass="50054">MRLLPVFFGLTLLLTACPQYQPVQVPMDDPNILNGQWTGTVVQHRQSKALASVNNRLYVQDGNILEVYDAASGIRLSTASLPAATAYGLDSVGYRDDGVIIALGDDKIYKYDALTLGLRSTQAYPINNTYIDWRLSNDAKTAFYRQDKRLSTENGTELQTVMLPNHLFKVSGSSDDQWWVVTADQASFRVVRSTDGSGFDAAPQHPPVSGCPATTSSVTLEHLRLSNNEERLLLTYPDGVLETRDLTGHVVTTLVLSPCEAADVKTLAGQADQVSYALPHESGLLDVKDGKILQRHTSQSLANVVSSGSLEQTSAASSALSDRFRDPAAQPIFTFTPWNSPVWTLPNLSHRLSLDVQAKRTSADSADVTGDALLDGRTLTVSGKLGGVQAELQAQGLPFTPFLDASLNFFDGTTNVASADFNNRLTPISVTPPAYSKTATPQYFVDWNEAGVSRMVGLVTRP</sequence>
<evidence type="ECO:0000313" key="2">
    <source>
        <dbReference type="Proteomes" id="UP000603865"/>
    </source>
</evidence>
<dbReference type="Proteomes" id="UP000603865">
    <property type="component" value="Unassembled WGS sequence"/>
</dbReference>
<keyword evidence="2" id="KW-1185">Reference proteome</keyword>
<comment type="caution">
    <text evidence="1">The sequence shown here is derived from an EMBL/GenBank/DDBJ whole genome shotgun (WGS) entry which is preliminary data.</text>
</comment>
<dbReference type="PROSITE" id="PS51257">
    <property type="entry name" value="PROKAR_LIPOPROTEIN"/>
    <property type="match status" value="1"/>
</dbReference>
<organism evidence="1 2">
    <name type="scientific">Deinococcus ruber</name>
    <dbReference type="NCBI Taxonomy" id="1848197"/>
    <lineage>
        <taxon>Bacteria</taxon>
        <taxon>Thermotogati</taxon>
        <taxon>Deinococcota</taxon>
        <taxon>Deinococci</taxon>
        <taxon>Deinococcales</taxon>
        <taxon>Deinococcaceae</taxon>
        <taxon>Deinococcus</taxon>
    </lineage>
</organism>
<name>A0A918FCK0_9DEIO</name>
<evidence type="ECO:0008006" key="3">
    <source>
        <dbReference type="Google" id="ProtNLM"/>
    </source>
</evidence>
<reference evidence="1" key="2">
    <citation type="submission" date="2020-09" db="EMBL/GenBank/DDBJ databases">
        <authorList>
            <person name="Sun Q."/>
            <person name="Ohkuma M."/>
        </authorList>
    </citation>
    <scope>NUCLEOTIDE SEQUENCE</scope>
    <source>
        <strain evidence="1">JCM 31311</strain>
    </source>
</reference>
<dbReference type="EMBL" id="BMQL01000050">
    <property type="protein sequence ID" value="GGR30759.1"/>
    <property type="molecule type" value="Genomic_DNA"/>
</dbReference>
<evidence type="ECO:0000313" key="1">
    <source>
        <dbReference type="EMBL" id="GGR30759.1"/>
    </source>
</evidence>
<reference evidence="1" key="1">
    <citation type="journal article" date="2014" name="Int. J. Syst. Evol. Microbiol.">
        <title>Complete genome sequence of Corynebacterium casei LMG S-19264T (=DSM 44701T), isolated from a smear-ripened cheese.</title>
        <authorList>
            <consortium name="US DOE Joint Genome Institute (JGI-PGF)"/>
            <person name="Walter F."/>
            <person name="Albersmeier A."/>
            <person name="Kalinowski J."/>
            <person name="Ruckert C."/>
        </authorList>
    </citation>
    <scope>NUCLEOTIDE SEQUENCE</scope>
    <source>
        <strain evidence="1">JCM 31311</strain>
    </source>
</reference>
<protein>
    <recommendedName>
        <fullName evidence="3">Lipoprotein</fullName>
    </recommendedName>
</protein>